<evidence type="ECO:0000313" key="2">
    <source>
        <dbReference type="Proteomes" id="UP000320212"/>
    </source>
</evidence>
<accession>A0A558FK24</accession>
<dbReference type="AlphaFoldDB" id="A0A558FK24"/>
<protein>
    <submittedName>
        <fullName evidence="1">Uncharacterized protein</fullName>
    </submittedName>
</protein>
<evidence type="ECO:0000313" key="1">
    <source>
        <dbReference type="EMBL" id="TVT85870.1"/>
    </source>
</evidence>
<dbReference type="Proteomes" id="UP000320212">
    <property type="component" value="Unassembled WGS sequence"/>
</dbReference>
<proteinExistence type="predicted"/>
<name>A0A558FK24_HALVO</name>
<reference evidence="1 2" key="1">
    <citation type="submission" date="2019-07" db="EMBL/GenBank/DDBJ databases">
        <title>Draft genome sequence of Haloferax volcanii SS0101, isolated from salt farm in Samut Sakhon, Thailand.</title>
        <authorList>
            <person name="Wanthongcharoen S."/>
            <person name="Yamprayoonswat W."/>
            <person name="Ruangsuj P."/>
            <person name="Thongpramul N."/>
            <person name="Jumpathong W."/>
            <person name="Sittihan S."/>
            <person name="Kanjanavas P."/>
            <person name="Yasawong M."/>
        </authorList>
    </citation>
    <scope>NUCLEOTIDE SEQUENCE [LARGE SCALE GENOMIC DNA]</scope>
    <source>
        <strain evidence="1 2">SS0101</strain>
    </source>
</reference>
<comment type="caution">
    <text evidence="1">The sequence shown here is derived from an EMBL/GenBank/DDBJ whole genome shotgun (WGS) entry which is preliminary data.</text>
</comment>
<organism evidence="1 2">
    <name type="scientific">Haloferax volcanii</name>
    <name type="common">Halobacterium volcanii</name>
    <dbReference type="NCBI Taxonomy" id="2246"/>
    <lineage>
        <taxon>Archaea</taxon>
        <taxon>Methanobacteriati</taxon>
        <taxon>Methanobacteriota</taxon>
        <taxon>Stenosarchaea group</taxon>
        <taxon>Halobacteria</taxon>
        <taxon>Halobacteriales</taxon>
        <taxon>Haloferacaceae</taxon>
        <taxon>Haloferax</taxon>
    </lineage>
</organism>
<gene>
    <name evidence="1" type="ORF">FQA18_19755</name>
</gene>
<sequence length="205" mass="23073">MADDDSKYSSEMVFTYPLKIAPNCFESGNEPFFTSYLLGKVSDRGLNNRQATINACVFVLQNRSIDSTELFDWISQVTAVGIDIEGVQNRLDAIIVIHRNILVKFIEQGDLEEIEYVADILLPGLYDTEGVDAAVSTTNAVLGLLVSEPVGEYGPTADYLMECTLDLLSDDRSDRFFNLIFTTFNAADIPDRRRQQWFAWLGKYV</sequence>
<dbReference type="EMBL" id="VMTR01000384">
    <property type="protein sequence ID" value="TVT85870.1"/>
    <property type="molecule type" value="Genomic_DNA"/>
</dbReference>